<dbReference type="EMBL" id="UIDG01000652">
    <property type="protein sequence ID" value="SUS08929.1"/>
    <property type="molecule type" value="Genomic_DNA"/>
</dbReference>
<accession>A0A380TMF1</accession>
<reference evidence="2" key="1">
    <citation type="submission" date="2018-07" db="EMBL/GenBank/DDBJ databases">
        <authorList>
            <person name="Quirk P.G."/>
            <person name="Krulwich T.A."/>
        </authorList>
    </citation>
    <scope>NUCLEOTIDE SEQUENCE</scope>
</reference>
<proteinExistence type="predicted"/>
<feature type="region of interest" description="Disordered" evidence="1">
    <location>
        <begin position="1"/>
        <end position="41"/>
    </location>
</feature>
<evidence type="ECO:0000256" key="1">
    <source>
        <dbReference type="SAM" id="MobiDB-lite"/>
    </source>
</evidence>
<dbReference type="AlphaFoldDB" id="A0A380TMF1"/>
<name>A0A380TMF1_9ZZZZ</name>
<feature type="compositionally biased region" description="Basic and acidic residues" evidence="1">
    <location>
        <begin position="19"/>
        <end position="30"/>
    </location>
</feature>
<gene>
    <name evidence="2" type="ORF">DF3PB_960006</name>
</gene>
<organism evidence="2">
    <name type="scientific">metagenome</name>
    <dbReference type="NCBI Taxonomy" id="256318"/>
    <lineage>
        <taxon>unclassified sequences</taxon>
        <taxon>metagenomes</taxon>
    </lineage>
</organism>
<protein>
    <submittedName>
        <fullName evidence="2">Uncharacterized protein</fullName>
    </submittedName>
</protein>
<sequence>MRVRSCNDRTAASNRRKRNQEVRSTLERRPPKALATHGGCAADRGQARVALTASLEHASAFYHHHL</sequence>
<evidence type="ECO:0000313" key="2">
    <source>
        <dbReference type="EMBL" id="SUS08929.1"/>
    </source>
</evidence>